<dbReference type="AlphaFoldDB" id="A0AAD9V5C4"/>
<accession>A0AAD9V5C4</accession>
<organism evidence="1 2">
    <name type="scientific">Acropora cervicornis</name>
    <name type="common">Staghorn coral</name>
    <dbReference type="NCBI Taxonomy" id="6130"/>
    <lineage>
        <taxon>Eukaryota</taxon>
        <taxon>Metazoa</taxon>
        <taxon>Cnidaria</taxon>
        <taxon>Anthozoa</taxon>
        <taxon>Hexacorallia</taxon>
        <taxon>Scleractinia</taxon>
        <taxon>Astrocoeniina</taxon>
        <taxon>Acroporidae</taxon>
        <taxon>Acropora</taxon>
    </lineage>
</organism>
<gene>
    <name evidence="1" type="ORF">P5673_015198</name>
</gene>
<name>A0AAD9V5C4_ACRCE</name>
<keyword evidence="2" id="KW-1185">Reference proteome</keyword>
<reference evidence="1" key="2">
    <citation type="journal article" date="2023" name="Science">
        <title>Genomic signatures of disease resistance in endangered staghorn corals.</title>
        <authorList>
            <person name="Vollmer S.V."/>
            <person name="Selwyn J.D."/>
            <person name="Despard B.A."/>
            <person name="Roesel C.L."/>
        </authorList>
    </citation>
    <scope>NUCLEOTIDE SEQUENCE</scope>
    <source>
        <strain evidence="1">K2</strain>
    </source>
</reference>
<evidence type="ECO:0000313" key="1">
    <source>
        <dbReference type="EMBL" id="KAK2561811.1"/>
    </source>
</evidence>
<comment type="caution">
    <text evidence="1">The sequence shown here is derived from an EMBL/GenBank/DDBJ whole genome shotgun (WGS) entry which is preliminary data.</text>
</comment>
<dbReference type="Proteomes" id="UP001249851">
    <property type="component" value="Unassembled WGS sequence"/>
</dbReference>
<reference evidence="1" key="1">
    <citation type="journal article" date="2023" name="G3 (Bethesda)">
        <title>Whole genome assembly and annotation of the endangered Caribbean coral Acropora cervicornis.</title>
        <authorList>
            <person name="Selwyn J.D."/>
            <person name="Vollmer S.V."/>
        </authorList>
    </citation>
    <scope>NUCLEOTIDE SEQUENCE</scope>
    <source>
        <strain evidence="1">K2</strain>
    </source>
</reference>
<evidence type="ECO:0000313" key="2">
    <source>
        <dbReference type="Proteomes" id="UP001249851"/>
    </source>
</evidence>
<sequence>MGRNVAAEEHKTVTRRGRTEIYRNQAIVEIFSKTLAGRLFGFQNGEEMAKTGRSIAWVKTLPEVVPGCIDQRRN</sequence>
<dbReference type="EMBL" id="JARQWQ010000031">
    <property type="protein sequence ID" value="KAK2561811.1"/>
    <property type="molecule type" value="Genomic_DNA"/>
</dbReference>
<proteinExistence type="predicted"/>
<protein>
    <submittedName>
        <fullName evidence="1">Uncharacterized protein</fullName>
    </submittedName>
</protein>